<accession>A0A2H0URD4</accession>
<dbReference type="InterPro" id="IPR036397">
    <property type="entry name" value="RNaseH_sf"/>
</dbReference>
<evidence type="ECO:0000259" key="1">
    <source>
        <dbReference type="PROSITE" id="PS50994"/>
    </source>
</evidence>
<dbReference type="InterPro" id="IPR012337">
    <property type="entry name" value="RNaseH-like_sf"/>
</dbReference>
<dbReference type="InterPro" id="IPR001584">
    <property type="entry name" value="Integrase_cat-core"/>
</dbReference>
<name>A0A2H0URD4_9BACT</name>
<dbReference type="Gene3D" id="3.30.420.10">
    <property type="entry name" value="Ribonuclease H-like superfamily/Ribonuclease H"/>
    <property type="match status" value="1"/>
</dbReference>
<dbReference type="AlphaFoldDB" id="A0A2H0URD4"/>
<evidence type="ECO:0000313" key="2">
    <source>
        <dbReference type="EMBL" id="PIR88226.1"/>
    </source>
</evidence>
<dbReference type="SUPFAM" id="SSF53098">
    <property type="entry name" value="Ribonuclease H-like"/>
    <property type="match status" value="1"/>
</dbReference>
<dbReference type="Proteomes" id="UP000230903">
    <property type="component" value="Unassembled WGS sequence"/>
</dbReference>
<organism evidence="2 3">
    <name type="scientific">Candidatus Harrisonbacteria bacterium CG10_big_fil_rev_8_21_14_0_10_45_28</name>
    <dbReference type="NCBI Taxonomy" id="1974586"/>
    <lineage>
        <taxon>Bacteria</taxon>
        <taxon>Candidatus Harrisoniibacteriota</taxon>
    </lineage>
</organism>
<comment type="caution">
    <text evidence="2">The sequence shown here is derived from an EMBL/GenBank/DDBJ whole genome shotgun (WGS) entry which is preliminary data.</text>
</comment>
<dbReference type="GO" id="GO:0003676">
    <property type="term" value="F:nucleic acid binding"/>
    <property type="evidence" value="ECO:0007669"/>
    <property type="project" value="InterPro"/>
</dbReference>
<dbReference type="PROSITE" id="PS50994">
    <property type="entry name" value="INTEGRASE"/>
    <property type="match status" value="1"/>
</dbReference>
<reference evidence="3" key="1">
    <citation type="submission" date="2017-09" db="EMBL/GenBank/DDBJ databases">
        <title>Depth-based differentiation of microbial function through sediment-hosted aquifers and enrichment of novel symbionts in the deep terrestrial subsurface.</title>
        <authorList>
            <person name="Probst A.J."/>
            <person name="Ladd B."/>
            <person name="Jarett J.K."/>
            <person name="Geller-Mcgrath D.E."/>
            <person name="Sieber C.M.K."/>
            <person name="Emerson J.B."/>
            <person name="Anantharaman K."/>
            <person name="Thomas B.C."/>
            <person name="Malmstrom R."/>
            <person name="Stieglmeier M."/>
            <person name="Klingl A."/>
            <person name="Woyke T."/>
            <person name="Ryan C.M."/>
            <person name="Banfield J.F."/>
        </authorList>
    </citation>
    <scope>NUCLEOTIDE SEQUENCE [LARGE SCALE GENOMIC DNA]</scope>
</reference>
<gene>
    <name evidence="2" type="ORF">COU10_00335</name>
</gene>
<proteinExistence type="predicted"/>
<sequence>MTTIRKQYLKAKSRKEKGRLLDEYCKNTSQDRKYVIKKLRYKAGLKPEGSARRPRKEYYDGLVKSALAKIWKIFDYPCGQRMISIIADEAEKLRALGEVSYSDGTLIKLKQITASTIDLKLAHAKDALINRRKYASKRNCLIASKVPAKTSAEQDRRIPGTEQLDCVEHCGTSASGDYVNTLAVVDIFSGWWEADAVMGKGQERALKAIQEARKHSPVVWKELHPDNGGNILNVHVYNYALANGIAMSRSRPYKKNDNCYIEQKNSTHVRQVVGYLRYDTERERSIMSDLYRNELRLYKNFFQPVMKLKEKVRIKGKIHKKQGVAMTPYKRLMESGALSAEEAATLKKVYDSLNPADLKRRIDAKLALLYKAHQKKNGLPVEAGRKAKKVLSPSVSKYIIQPATVECLN</sequence>
<dbReference type="EMBL" id="PFBC01000006">
    <property type="protein sequence ID" value="PIR88226.1"/>
    <property type="molecule type" value="Genomic_DNA"/>
</dbReference>
<evidence type="ECO:0000313" key="3">
    <source>
        <dbReference type="Proteomes" id="UP000230903"/>
    </source>
</evidence>
<dbReference type="GO" id="GO:0015074">
    <property type="term" value="P:DNA integration"/>
    <property type="evidence" value="ECO:0007669"/>
    <property type="project" value="InterPro"/>
</dbReference>
<feature type="domain" description="Integrase catalytic" evidence="1">
    <location>
        <begin position="155"/>
        <end position="336"/>
    </location>
</feature>
<protein>
    <recommendedName>
        <fullName evidence="1">Integrase catalytic domain-containing protein</fullName>
    </recommendedName>
</protein>